<keyword evidence="1" id="KW-0560">Oxidoreductase</keyword>
<dbReference type="GO" id="GO:0016491">
    <property type="term" value="F:oxidoreductase activity"/>
    <property type="evidence" value="ECO:0007669"/>
    <property type="project" value="UniProtKB-KW"/>
</dbReference>
<proteinExistence type="predicted"/>
<protein>
    <submittedName>
        <fullName evidence="2">Short chain dehydrogenase yanD</fullName>
    </submittedName>
</protein>
<dbReference type="PANTHER" id="PTHR43157">
    <property type="entry name" value="PHOSPHATIDYLINOSITOL-GLYCAN BIOSYNTHESIS CLASS F PROTEIN-RELATED"/>
    <property type="match status" value="1"/>
</dbReference>
<dbReference type="OrthoDB" id="542013at2759"/>
<evidence type="ECO:0000313" key="3">
    <source>
        <dbReference type="Proteomes" id="UP000325902"/>
    </source>
</evidence>
<name>A0A5N5D221_9PEZI</name>
<dbReference type="EMBL" id="VCHE01000097">
    <property type="protein sequence ID" value="KAB2571591.1"/>
    <property type="molecule type" value="Genomic_DNA"/>
</dbReference>
<dbReference type="Gene3D" id="3.40.50.720">
    <property type="entry name" value="NAD(P)-binding Rossmann-like Domain"/>
    <property type="match status" value="1"/>
</dbReference>
<dbReference type="AlphaFoldDB" id="A0A5N5D221"/>
<evidence type="ECO:0000256" key="1">
    <source>
        <dbReference type="ARBA" id="ARBA00023002"/>
    </source>
</evidence>
<accession>A0A5N5D221</accession>
<dbReference type="SUPFAM" id="SSF51735">
    <property type="entry name" value="NAD(P)-binding Rossmann-fold domains"/>
    <property type="match status" value="1"/>
</dbReference>
<dbReference type="InterPro" id="IPR036291">
    <property type="entry name" value="NAD(P)-bd_dom_sf"/>
</dbReference>
<evidence type="ECO:0000313" key="2">
    <source>
        <dbReference type="EMBL" id="KAB2571591.1"/>
    </source>
</evidence>
<reference evidence="2 3" key="1">
    <citation type="journal article" date="2019" name="Sci. Rep.">
        <title>A multi-omics analysis of the grapevine pathogen Lasiodiplodia theobromae reveals that temperature affects the expression of virulence- and pathogenicity-related genes.</title>
        <authorList>
            <person name="Felix C."/>
            <person name="Meneses R."/>
            <person name="Goncalves M.F.M."/>
            <person name="Tilleman L."/>
            <person name="Duarte A.S."/>
            <person name="Jorrin-Novo J.V."/>
            <person name="Van de Peer Y."/>
            <person name="Deforce D."/>
            <person name="Van Nieuwerburgh F."/>
            <person name="Esteves A.C."/>
            <person name="Alves A."/>
        </authorList>
    </citation>
    <scope>NUCLEOTIDE SEQUENCE [LARGE SCALE GENOMIC DNA]</scope>
    <source>
        <strain evidence="2 3">LA-SOL3</strain>
    </source>
</reference>
<keyword evidence="3" id="KW-1185">Reference proteome</keyword>
<dbReference type="Proteomes" id="UP000325902">
    <property type="component" value="Unassembled WGS sequence"/>
</dbReference>
<dbReference type="PANTHER" id="PTHR43157:SF31">
    <property type="entry name" value="PHOSPHATIDYLINOSITOL-GLYCAN BIOSYNTHESIS CLASS F PROTEIN"/>
    <property type="match status" value="1"/>
</dbReference>
<sequence>MPPNTIYGISLVCEASYIQFRHRQLCATPPAISPSSIKLRDETAVITGTNAALALKCSRPDHHGRPHWRTYNIDVWKLNMFSYVSITAPAERCCKTLPVLDVTVLNAGVAKSPVHLDPAPGHDEVIRVNCLSTALLKLLILQVVHAKAQAADAGRPGRIVLVKSETAAWAKSKERSE</sequence>
<organism evidence="2 3">
    <name type="scientific">Lasiodiplodia theobromae</name>
    <dbReference type="NCBI Taxonomy" id="45133"/>
    <lineage>
        <taxon>Eukaryota</taxon>
        <taxon>Fungi</taxon>
        <taxon>Dikarya</taxon>
        <taxon>Ascomycota</taxon>
        <taxon>Pezizomycotina</taxon>
        <taxon>Dothideomycetes</taxon>
        <taxon>Dothideomycetes incertae sedis</taxon>
        <taxon>Botryosphaeriales</taxon>
        <taxon>Botryosphaeriaceae</taxon>
        <taxon>Lasiodiplodia</taxon>
    </lineage>
</organism>
<gene>
    <name evidence="2" type="primary">yanD_0</name>
    <name evidence="2" type="ORF">DBV05_g9729</name>
</gene>
<comment type="caution">
    <text evidence="2">The sequence shown here is derived from an EMBL/GenBank/DDBJ whole genome shotgun (WGS) entry which is preliminary data.</text>
</comment>